<dbReference type="EMBL" id="CP144691">
    <property type="protein sequence ID" value="WVY93816.1"/>
    <property type="molecule type" value="Genomic_DNA"/>
</dbReference>
<gene>
    <name evidence="2" type="ORF">V8G54_032904</name>
</gene>
<evidence type="ECO:0000256" key="1">
    <source>
        <dbReference type="SAM" id="Coils"/>
    </source>
</evidence>
<accession>A0AAQ3MMV6</accession>
<dbReference type="PANTHER" id="PTHR33018">
    <property type="entry name" value="OS10G0338966 PROTEIN-RELATED"/>
    <property type="match status" value="1"/>
</dbReference>
<evidence type="ECO:0000313" key="2">
    <source>
        <dbReference type="EMBL" id="WVY93816.1"/>
    </source>
</evidence>
<proteinExistence type="predicted"/>
<organism evidence="2 3">
    <name type="scientific">Vigna mungo</name>
    <name type="common">Black gram</name>
    <name type="synonym">Phaseolus mungo</name>
    <dbReference type="NCBI Taxonomy" id="3915"/>
    <lineage>
        <taxon>Eukaryota</taxon>
        <taxon>Viridiplantae</taxon>
        <taxon>Streptophyta</taxon>
        <taxon>Embryophyta</taxon>
        <taxon>Tracheophyta</taxon>
        <taxon>Spermatophyta</taxon>
        <taxon>Magnoliopsida</taxon>
        <taxon>eudicotyledons</taxon>
        <taxon>Gunneridae</taxon>
        <taxon>Pentapetalae</taxon>
        <taxon>rosids</taxon>
        <taxon>fabids</taxon>
        <taxon>Fabales</taxon>
        <taxon>Fabaceae</taxon>
        <taxon>Papilionoideae</taxon>
        <taxon>50 kb inversion clade</taxon>
        <taxon>NPAAA clade</taxon>
        <taxon>indigoferoid/millettioid clade</taxon>
        <taxon>Phaseoleae</taxon>
        <taxon>Vigna</taxon>
    </lineage>
</organism>
<keyword evidence="3" id="KW-1185">Reference proteome</keyword>
<dbReference type="Proteomes" id="UP001374535">
    <property type="component" value="Chromosome 10"/>
</dbReference>
<keyword evidence="1" id="KW-0175">Coiled coil</keyword>
<dbReference type="PANTHER" id="PTHR33018:SF34">
    <property type="entry name" value="OS02G0472350 PROTEIN"/>
    <property type="match status" value="1"/>
</dbReference>
<evidence type="ECO:0000313" key="3">
    <source>
        <dbReference type="Proteomes" id="UP001374535"/>
    </source>
</evidence>
<name>A0AAQ3MMV6_VIGMU</name>
<feature type="coiled-coil region" evidence="1">
    <location>
        <begin position="271"/>
        <end position="305"/>
    </location>
</feature>
<reference evidence="2 3" key="1">
    <citation type="journal article" date="2023" name="Life. Sci Alliance">
        <title>Evolutionary insights into 3D genome organization and epigenetic landscape of Vigna mungo.</title>
        <authorList>
            <person name="Junaid A."/>
            <person name="Singh B."/>
            <person name="Bhatia S."/>
        </authorList>
    </citation>
    <scope>NUCLEOTIDE SEQUENCE [LARGE SCALE GENOMIC DNA]</scope>
    <source>
        <strain evidence="2">Urdbean</strain>
    </source>
</reference>
<sequence>MSGDASSGNLPSLQGGDDIYMPIRKRGRSGTWLRELTVTRNADHRLPIRFDMKTCKPLGENSTKFISYVALLGRSKASILCDDWDHVPENVKNQIWQSIFNFKTMLTSRYIYGSKVDKNPYEKYQFLDEETWQAFKKKRLDPVFQAKRKAAQEIAKKNLYPHRLSREGYEKLEQKMMKEASASNPSGASDTSTIIRPPRYDTWKRARQRPSGEYTSKEVASIASRIDELVEQSTQGTFIPEGREDILAVAIGRPEHSGRVFEVLVLKGIREEIRQEMREEMREEISEMKKEYSDMRAQLKKIEMRAELASPLGQPRNPPQPTPLCISIKESCDVSPQHTSPTVNADYELFSDDAL</sequence>
<dbReference type="AlphaFoldDB" id="A0AAQ3MMV6"/>
<protein>
    <submittedName>
        <fullName evidence="2">Uncharacterized protein</fullName>
    </submittedName>
</protein>